<dbReference type="RefSeq" id="WP_125975568.1">
    <property type="nucleotide sequence ID" value="NZ_BAAADY010000008.1"/>
</dbReference>
<dbReference type="SUPFAM" id="SSF47473">
    <property type="entry name" value="EF-hand"/>
    <property type="match status" value="1"/>
</dbReference>
<dbReference type="InterPro" id="IPR011992">
    <property type="entry name" value="EF-hand-dom_pair"/>
</dbReference>
<sequence>MAAGLLALLTGACALNAQTGIAVGAGVTVAVNDRDGDGMLDAAEVQALIAKVFPPDKLTGGFWDGMRASLTAAYWARDLDQDGKLSVAELAR</sequence>
<dbReference type="GO" id="GO:0005509">
    <property type="term" value="F:calcium ion binding"/>
    <property type="evidence" value="ECO:0007669"/>
    <property type="project" value="InterPro"/>
</dbReference>
<dbReference type="Proteomes" id="UP000531251">
    <property type="component" value="Unassembled WGS sequence"/>
</dbReference>
<name>A0A7X5XV19_9SPHN</name>
<keyword evidence="4" id="KW-1185">Reference proteome</keyword>
<proteinExistence type="predicted"/>
<dbReference type="Pfam" id="PF13202">
    <property type="entry name" value="EF-hand_5"/>
    <property type="match status" value="2"/>
</dbReference>
<dbReference type="PROSITE" id="PS00018">
    <property type="entry name" value="EF_HAND_1"/>
    <property type="match status" value="2"/>
</dbReference>
<evidence type="ECO:0000313" key="3">
    <source>
        <dbReference type="EMBL" id="NJB95834.1"/>
    </source>
</evidence>
<feature type="chain" id="PRO_5030954758" description="EF-hand domain-containing protein" evidence="1">
    <location>
        <begin position="18"/>
        <end position="92"/>
    </location>
</feature>
<accession>A0A7X5XV19</accession>
<dbReference type="EMBL" id="JAATJB010000001">
    <property type="protein sequence ID" value="NJB95834.1"/>
    <property type="molecule type" value="Genomic_DNA"/>
</dbReference>
<feature type="domain" description="EF-hand" evidence="2">
    <location>
        <begin position="78"/>
        <end position="92"/>
    </location>
</feature>
<keyword evidence="1" id="KW-0732">Signal</keyword>
<feature type="signal peptide" evidence="1">
    <location>
        <begin position="1"/>
        <end position="17"/>
    </location>
</feature>
<comment type="caution">
    <text evidence="3">The sequence shown here is derived from an EMBL/GenBank/DDBJ whole genome shotgun (WGS) entry which is preliminary data.</text>
</comment>
<dbReference type="AlphaFoldDB" id="A0A7X5XV19"/>
<evidence type="ECO:0000256" key="1">
    <source>
        <dbReference type="SAM" id="SignalP"/>
    </source>
</evidence>
<feature type="domain" description="EF-hand" evidence="2">
    <location>
        <begin position="33"/>
        <end position="48"/>
    </location>
</feature>
<organism evidence="3 4">
    <name type="scientific">Sphingomonas trueperi</name>
    <dbReference type="NCBI Taxonomy" id="53317"/>
    <lineage>
        <taxon>Bacteria</taxon>
        <taxon>Pseudomonadati</taxon>
        <taxon>Pseudomonadota</taxon>
        <taxon>Alphaproteobacteria</taxon>
        <taxon>Sphingomonadales</taxon>
        <taxon>Sphingomonadaceae</taxon>
        <taxon>Sphingomonas</taxon>
    </lineage>
</organism>
<reference evidence="3 4" key="1">
    <citation type="submission" date="2020-03" db="EMBL/GenBank/DDBJ databases">
        <title>Genomic Encyclopedia of Type Strains, Phase IV (KMG-IV): sequencing the most valuable type-strain genomes for metagenomic binning, comparative biology and taxonomic classification.</title>
        <authorList>
            <person name="Goeker M."/>
        </authorList>
    </citation>
    <scope>NUCLEOTIDE SEQUENCE [LARGE SCALE GENOMIC DNA]</scope>
    <source>
        <strain evidence="3 4">DSM 7225</strain>
    </source>
</reference>
<gene>
    <name evidence="3" type="ORF">GGR89_000126</name>
</gene>
<protein>
    <recommendedName>
        <fullName evidence="2">EF-hand domain-containing protein</fullName>
    </recommendedName>
</protein>
<dbReference type="InterPro" id="IPR018247">
    <property type="entry name" value="EF_Hand_1_Ca_BS"/>
</dbReference>
<evidence type="ECO:0000313" key="4">
    <source>
        <dbReference type="Proteomes" id="UP000531251"/>
    </source>
</evidence>
<dbReference type="InterPro" id="IPR002048">
    <property type="entry name" value="EF_hand_dom"/>
</dbReference>
<dbReference type="Gene3D" id="1.10.238.10">
    <property type="entry name" value="EF-hand"/>
    <property type="match status" value="1"/>
</dbReference>
<evidence type="ECO:0000259" key="2">
    <source>
        <dbReference type="Pfam" id="PF13202"/>
    </source>
</evidence>